<dbReference type="SUPFAM" id="SSF54292">
    <property type="entry name" value="2Fe-2S ferredoxin-like"/>
    <property type="match status" value="1"/>
</dbReference>
<dbReference type="PROSITE" id="PS51085">
    <property type="entry name" value="2FE2S_FER_2"/>
    <property type="match status" value="1"/>
</dbReference>
<dbReference type="Proteomes" id="UP000031971">
    <property type="component" value="Unassembled WGS sequence"/>
</dbReference>
<evidence type="ECO:0000256" key="1">
    <source>
        <dbReference type="ARBA" id="ARBA00004651"/>
    </source>
</evidence>
<dbReference type="InterPro" id="IPR001041">
    <property type="entry name" value="2Fe-2S_ferredoxin-type"/>
</dbReference>
<dbReference type="InterPro" id="IPR034804">
    <property type="entry name" value="SQR/QFR_C/D"/>
</dbReference>
<dbReference type="InterPro" id="IPR001054">
    <property type="entry name" value="A/G_cyclase"/>
</dbReference>
<dbReference type="PROSITE" id="PS50125">
    <property type="entry name" value="GUANYLATE_CYCLASE_2"/>
    <property type="match status" value="1"/>
</dbReference>
<dbReference type="PANTHER" id="PTHR43081:SF17">
    <property type="entry name" value="BLL5647 PROTEIN"/>
    <property type="match status" value="1"/>
</dbReference>
<comment type="subcellular location">
    <subcellularLocation>
        <location evidence="1">Cell membrane</location>
        <topology evidence="1">Multi-pass membrane protein</topology>
    </subcellularLocation>
</comment>
<protein>
    <submittedName>
        <fullName evidence="7">Adenylate cyclase</fullName>
    </submittedName>
</protein>
<dbReference type="Gene3D" id="3.10.20.30">
    <property type="match status" value="1"/>
</dbReference>
<feature type="domain" description="Guanylate cyclase" evidence="5">
    <location>
        <begin position="366"/>
        <end position="499"/>
    </location>
</feature>
<comment type="caution">
    <text evidence="7">The sequence shown here is derived from an EMBL/GenBank/DDBJ whole genome shotgun (WGS) entry which is preliminary data.</text>
</comment>
<dbReference type="SUPFAM" id="SSF55073">
    <property type="entry name" value="Nucleotide cyclase"/>
    <property type="match status" value="1"/>
</dbReference>
<organism evidence="7 8">
    <name type="scientific">Paramagnetospirillum magnetotacticum MS-1</name>
    <dbReference type="NCBI Taxonomy" id="272627"/>
    <lineage>
        <taxon>Bacteria</taxon>
        <taxon>Pseudomonadati</taxon>
        <taxon>Pseudomonadota</taxon>
        <taxon>Alphaproteobacteria</taxon>
        <taxon>Rhodospirillales</taxon>
        <taxon>Magnetospirillaceae</taxon>
        <taxon>Paramagnetospirillum</taxon>
    </lineage>
</organism>
<dbReference type="Pfam" id="PF00111">
    <property type="entry name" value="Fer2"/>
    <property type="match status" value="1"/>
</dbReference>
<evidence type="ECO:0000259" key="5">
    <source>
        <dbReference type="PROSITE" id="PS50125"/>
    </source>
</evidence>
<reference evidence="7 8" key="1">
    <citation type="submission" date="2015-01" db="EMBL/GenBank/DDBJ databases">
        <title>Genome Sequence of Magnetospirillum magnetotacticum Strain MS-1.</title>
        <authorList>
            <person name="Marinov G.K."/>
            <person name="Smalley M.D."/>
            <person name="DeSalvo G."/>
        </authorList>
    </citation>
    <scope>NUCLEOTIDE SEQUENCE [LARGE SCALE GENOMIC DNA]</scope>
    <source>
        <strain evidence="7 8">MS-1</strain>
    </source>
</reference>
<proteinExistence type="predicted"/>
<keyword evidence="2" id="KW-1003">Cell membrane</keyword>
<dbReference type="OrthoDB" id="9762462at2"/>
<dbReference type="GO" id="GO:0005886">
    <property type="term" value="C:plasma membrane"/>
    <property type="evidence" value="ECO:0007669"/>
    <property type="project" value="UniProtKB-SubCell"/>
</dbReference>
<name>A0A0C2YYH6_PARME</name>
<dbReference type="AlphaFoldDB" id="A0A0C2YYH6"/>
<dbReference type="InterPro" id="IPR050697">
    <property type="entry name" value="Adenylyl/Guanylyl_Cyclase_3/4"/>
</dbReference>
<sequence>MVALGIRADLRLAGALVLLAFVICHLVNHMLVLVSLDAAMAGHEVLMEPWESAIGSGLLLTAGLTHYANALWAVYERRTLRMGGAEMWQLALGLTIPFLMVVHLSGTKLGEEVLGLDPSYPSVLLSQWVVSPWKGAIQGILVLVVWGHACSGLHLRYSGRDGYERAKPWLLALAVAVPTLSLAGWISGGTSVIRSAADPAWTAKVLAEAHMGPTTPYDTLRLILMGVGLHLLLIITPFTGRLLRRLGGGKRPQLTHSSGRVIRMMPGSTVLEALQDHAIAHASACGGKGRCTTCRVRVRAGHEFLPVPESLEATALGRIEAPPEVRLACQLRPDHDLAILPLLPSDAVAADGRLHGGLDGRERHVVVVFIDLRGSTTLGEAKMPYDMLFILHRFFQQMTRALAATGGHYSNFTGDGLMALYGLKGNDPAKAVAAAMEGAREMVTGLDKLNAELAMELDLPLRMGIGIHYGQAIVGTMGPPGAQIVSAIGDTVNTAARLEGLTKDHDCLLVLSAAAAQAGGLSFPDAPRHQVAVKGRVEAVEFYAFPEIPGR</sequence>
<dbReference type="GO" id="GO:0004016">
    <property type="term" value="F:adenylate cyclase activity"/>
    <property type="evidence" value="ECO:0007669"/>
    <property type="project" value="UniProtKB-ARBA"/>
</dbReference>
<evidence type="ECO:0000256" key="4">
    <source>
        <dbReference type="SAM" id="Phobius"/>
    </source>
</evidence>
<dbReference type="PANTHER" id="PTHR43081">
    <property type="entry name" value="ADENYLATE CYCLASE, TERMINAL-DIFFERENTIATION SPECIFIC-RELATED"/>
    <property type="match status" value="1"/>
</dbReference>
<feature type="transmembrane region" description="Helical" evidence="4">
    <location>
        <begin position="12"/>
        <end position="34"/>
    </location>
</feature>
<keyword evidence="3 4" id="KW-0472">Membrane</keyword>
<dbReference type="EMBL" id="JXSL01000020">
    <property type="protein sequence ID" value="KIM00124.1"/>
    <property type="molecule type" value="Genomic_DNA"/>
</dbReference>
<dbReference type="RefSeq" id="WP_041039870.1">
    <property type="nucleotide sequence ID" value="NZ_JXSL01000020.1"/>
</dbReference>
<dbReference type="GO" id="GO:0051536">
    <property type="term" value="F:iron-sulfur cluster binding"/>
    <property type="evidence" value="ECO:0007669"/>
    <property type="project" value="InterPro"/>
</dbReference>
<dbReference type="InterPro" id="IPR012675">
    <property type="entry name" value="Beta-grasp_dom_sf"/>
</dbReference>
<dbReference type="SUPFAM" id="SSF81343">
    <property type="entry name" value="Fumarate reductase respiratory complex transmembrane subunits"/>
    <property type="match status" value="1"/>
</dbReference>
<dbReference type="InterPro" id="IPR036010">
    <property type="entry name" value="2Fe-2S_ferredoxin-like_sf"/>
</dbReference>
<evidence type="ECO:0000313" key="7">
    <source>
        <dbReference type="EMBL" id="KIM00124.1"/>
    </source>
</evidence>
<keyword evidence="4" id="KW-0812">Transmembrane</keyword>
<feature type="transmembrane region" description="Helical" evidence="4">
    <location>
        <begin position="222"/>
        <end position="243"/>
    </location>
</feature>
<keyword evidence="4" id="KW-1133">Transmembrane helix</keyword>
<accession>A0A0C2YYH6</accession>
<feature type="transmembrane region" description="Helical" evidence="4">
    <location>
        <begin position="136"/>
        <end position="157"/>
    </location>
</feature>
<evidence type="ECO:0000313" key="8">
    <source>
        <dbReference type="Proteomes" id="UP000031971"/>
    </source>
</evidence>
<evidence type="ECO:0000256" key="3">
    <source>
        <dbReference type="ARBA" id="ARBA00023136"/>
    </source>
</evidence>
<dbReference type="GO" id="GO:0006171">
    <property type="term" value="P:cAMP biosynthetic process"/>
    <property type="evidence" value="ECO:0007669"/>
    <property type="project" value="TreeGrafter"/>
</dbReference>
<feature type="transmembrane region" description="Helical" evidence="4">
    <location>
        <begin position="169"/>
        <end position="186"/>
    </location>
</feature>
<evidence type="ECO:0000259" key="6">
    <source>
        <dbReference type="PROSITE" id="PS51085"/>
    </source>
</evidence>
<dbReference type="InterPro" id="IPR029787">
    <property type="entry name" value="Nucleotide_cyclase"/>
</dbReference>
<dbReference type="Gene3D" id="3.30.70.1230">
    <property type="entry name" value="Nucleotide cyclase"/>
    <property type="match status" value="1"/>
</dbReference>
<dbReference type="GO" id="GO:0035556">
    <property type="term" value="P:intracellular signal transduction"/>
    <property type="evidence" value="ECO:0007669"/>
    <property type="project" value="InterPro"/>
</dbReference>
<dbReference type="Pfam" id="PF00211">
    <property type="entry name" value="Guanylate_cyc"/>
    <property type="match status" value="1"/>
</dbReference>
<keyword evidence="8" id="KW-1185">Reference proteome</keyword>
<dbReference type="SMART" id="SM00044">
    <property type="entry name" value="CYCc"/>
    <property type="match status" value="1"/>
</dbReference>
<dbReference type="CDD" id="cd00207">
    <property type="entry name" value="fer2"/>
    <property type="match status" value="1"/>
</dbReference>
<dbReference type="CDD" id="cd07302">
    <property type="entry name" value="CHD"/>
    <property type="match status" value="1"/>
</dbReference>
<feature type="domain" description="2Fe-2S ferredoxin-type" evidence="6">
    <location>
        <begin position="252"/>
        <end position="345"/>
    </location>
</feature>
<dbReference type="STRING" id="272627.CCC_02912"/>
<feature type="transmembrane region" description="Helical" evidence="4">
    <location>
        <begin position="87"/>
        <end position="106"/>
    </location>
</feature>
<feature type="transmembrane region" description="Helical" evidence="4">
    <location>
        <begin position="54"/>
        <end position="75"/>
    </location>
</feature>
<gene>
    <name evidence="7" type="ORF">CCC_02912</name>
</gene>
<evidence type="ECO:0000256" key="2">
    <source>
        <dbReference type="ARBA" id="ARBA00022475"/>
    </source>
</evidence>